<dbReference type="PANTHER" id="PTHR23253:SF9">
    <property type="entry name" value="EUKARYOTIC TRANSLATION INITIATION FACTOR 4 GAMMA 2"/>
    <property type="match status" value="1"/>
</dbReference>
<keyword evidence="2" id="KW-0396">Initiation factor</keyword>
<evidence type="ECO:0000256" key="2">
    <source>
        <dbReference type="ARBA" id="ARBA00022540"/>
    </source>
</evidence>
<dbReference type="Pfam" id="PF02854">
    <property type="entry name" value="MIF4G"/>
    <property type="match status" value="1"/>
</dbReference>
<keyword evidence="4" id="KW-0472">Membrane</keyword>
<dbReference type="GO" id="GO:0003729">
    <property type="term" value="F:mRNA binding"/>
    <property type="evidence" value="ECO:0007669"/>
    <property type="project" value="TreeGrafter"/>
</dbReference>
<feature type="transmembrane region" description="Helical" evidence="4">
    <location>
        <begin position="159"/>
        <end position="183"/>
    </location>
</feature>
<evidence type="ECO:0000259" key="5">
    <source>
        <dbReference type="Pfam" id="PF02854"/>
    </source>
</evidence>
<sequence>MLRHLVVLIYKKAIDEPDWADTYAFLCCKMFCGIDKRVEDHNLLTLDGKYIHGGSIVRMYLLTKWQEDKTQSLAKLLTMVGEKLDEPEAKSYMDAYLVCIQAISVNEHLAPRIRFMLKDSLELRSNGWVPSVADTEPKAGAEPRATTDIHKGTESRMQVSIFATSSLILLLLAFVASTFATAAA</sequence>
<keyword evidence="3" id="KW-0648">Protein biosynthesis</keyword>
<accession>A0A9W8GH37</accession>
<gene>
    <name evidence="6" type="ORF">IWW39_004570</name>
</gene>
<dbReference type="SUPFAM" id="SSF48371">
    <property type="entry name" value="ARM repeat"/>
    <property type="match status" value="1"/>
</dbReference>
<evidence type="ECO:0000256" key="4">
    <source>
        <dbReference type="SAM" id="Phobius"/>
    </source>
</evidence>
<dbReference type="Proteomes" id="UP001151516">
    <property type="component" value="Unassembled WGS sequence"/>
</dbReference>
<dbReference type="OrthoDB" id="514777at2759"/>
<keyword evidence="4" id="KW-1133">Transmembrane helix</keyword>
<protein>
    <recommendedName>
        <fullName evidence="5">MIF4G domain-containing protein</fullName>
    </recommendedName>
</protein>
<evidence type="ECO:0000256" key="3">
    <source>
        <dbReference type="ARBA" id="ARBA00022917"/>
    </source>
</evidence>
<keyword evidence="4" id="KW-0812">Transmembrane</keyword>
<reference evidence="6" key="1">
    <citation type="submission" date="2022-07" db="EMBL/GenBank/DDBJ databases">
        <title>Phylogenomic reconstructions and comparative analyses of Kickxellomycotina fungi.</title>
        <authorList>
            <person name="Reynolds N.K."/>
            <person name="Stajich J.E."/>
            <person name="Barry K."/>
            <person name="Grigoriev I.V."/>
            <person name="Crous P."/>
            <person name="Smith M.E."/>
        </authorList>
    </citation>
    <scope>NUCLEOTIDE SEQUENCE</scope>
    <source>
        <strain evidence="6">CBS 109367</strain>
    </source>
</reference>
<evidence type="ECO:0000313" key="7">
    <source>
        <dbReference type="Proteomes" id="UP001151516"/>
    </source>
</evidence>
<organism evidence="6 7">
    <name type="scientific">Coemansia spiralis</name>
    <dbReference type="NCBI Taxonomy" id="417178"/>
    <lineage>
        <taxon>Eukaryota</taxon>
        <taxon>Fungi</taxon>
        <taxon>Fungi incertae sedis</taxon>
        <taxon>Zoopagomycota</taxon>
        <taxon>Kickxellomycotina</taxon>
        <taxon>Kickxellomycetes</taxon>
        <taxon>Kickxellales</taxon>
        <taxon>Kickxellaceae</taxon>
        <taxon>Coemansia</taxon>
    </lineage>
</organism>
<evidence type="ECO:0000256" key="1">
    <source>
        <dbReference type="ARBA" id="ARBA00005775"/>
    </source>
</evidence>
<keyword evidence="7" id="KW-1185">Reference proteome</keyword>
<dbReference type="GO" id="GO:0003743">
    <property type="term" value="F:translation initiation factor activity"/>
    <property type="evidence" value="ECO:0007669"/>
    <property type="project" value="UniProtKB-KW"/>
</dbReference>
<dbReference type="Gene3D" id="1.25.40.180">
    <property type="match status" value="2"/>
</dbReference>
<dbReference type="GO" id="GO:0016281">
    <property type="term" value="C:eukaryotic translation initiation factor 4F complex"/>
    <property type="evidence" value="ECO:0007669"/>
    <property type="project" value="TreeGrafter"/>
</dbReference>
<dbReference type="InterPro" id="IPR003890">
    <property type="entry name" value="MIF4G-like_typ-3"/>
</dbReference>
<proteinExistence type="inferred from homology"/>
<dbReference type="EMBL" id="JANBTX010000176">
    <property type="protein sequence ID" value="KAJ2684996.1"/>
    <property type="molecule type" value="Genomic_DNA"/>
</dbReference>
<dbReference type="PANTHER" id="PTHR23253">
    <property type="entry name" value="EUKARYOTIC TRANSLATION INITIATION FACTOR 4 GAMMA"/>
    <property type="match status" value="1"/>
</dbReference>
<dbReference type="AlphaFoldDB" id="A0A9W8GH37"/>
<dbReference type="InterPro" id="IPR016024">
    <property type="entry name" value="ARM-type_fold"/>
</dbReference>
<comment type="caution">
    <text evidence="6">The sequence shown here is derived from an EMBL/GenBank/DDBJ whole genome shotgun (WGS) entry which is preliminary data.</text>
</comment>
<comment type="similarity">
    <text evidence="1">Belongs to the eukaryotic initiation factor 4G family.</text>
</comment>
<name>A0A9W8GH37_9FUNG</name>
<evidence type="ECO:0000313" key="6">
    <source>
        <dbReference type="EMBL" id="KAJ2684996.1"/>
    </source>
</evidence>
<feature type="domain" description="MIF4G" evidence="5">
    <location>
        <begin position="63"/>
        <end position="126"/>
    </location>
</feature>